<dbReference type="InterPro" id="IPR051610">
    <property type="entry name" value="GPI/OXD"/>
</dbReference>
<protein>
    <submittedName>
        <fullName evidence="3">Cupin domain-containing protein</fullName>
    </submittedName>
</protein>
<dbReference type="InterPro" id="IPR011051">
    <property type="entry name" value="RmlC_Cupin_sf"/>
</dbReference>
<dbReference type="PANTHER" id="PTHR35848">
    <property type="entry name" value="OXALATE-BINDING PROTEIN"/>
    <property type="match status" value="1"/>
</dbReference>
<gene>
    <name evidence="3" type="ORF">H6X83_04720</name>
</gene>
<name>A0A7G9WJS2_9FIRM</name>
<dbReference type="GO" id="GO:0046872">
    <property type="term" value="F:metal ion binding"/>
    <property type="evidence" value="ECO:0007669"/>
    <property type="project" value="UniProtKB-KW"/>
</dbReference>
<dbReference type="SUPFAM" id="SSF51182">
    <property type="entry name" value="RmlC-like cupins"/>
    <property type="match status" value="1"/>
</dbReference>
<dbReference type="Gene3D" id="2.60.120.10">
    <property type="entry name" value="Jelly Rolls"/>
    <property type="match status" value="1"/>
</dbReference>
<dbReference type="InterPro" id="IPR014710">
    <property type="entry name" value="RmlC-like_jellyroll"/>
</dbReference>
<reference evidence="3 4" key="1">
    <citation type="submission" date="2020-08" db="EMBL/GenBank/DDBJ databases">
        <authorList>
            <person name="Ren C."/>
            <person name="Gu Y."/>
            <person name="Xu Y."/>
        </authorList>
    </citation>
    <scope>NUCLEOTIDE SEQUENCE [LARGE SCALE GENOMIC DNA]</scope>
    <source>
        <strain evidence="3 4">LBM18003</strain>
    </source>
</reference>
<dbReference type="EMBL" id="CP060696">
    <property type="protein sequence ID" value="QNO18934.1"/>
    <property type="molecule type" value="Genomic_DNA"/>
</dbReference>
<dbReference type="Pfam" id="PF07883">
    <property type="entry name" value="Cupin_2"/>
    <property type="match status" value="1"/>
</dbReference>
<proteinExistence type="predicted"/>
<dbReference type="RefSeq" id="WP_212508003.1">
    <property type="nucleotide sequence ID" value="NZ_CP060696.1"/>
</dbReference>
<evidence type="ECO:0000313" key="3">
    <source>
        <dbReference type="EMBL" id="QNO18934.1"/>
    </source>
</evidence>
<keyword evidence="1" id="KW-0479">Metal-binding</keyword>
<keyword evidence="4" id="KW-1185">Reference proteome</keyword>
<sequence length="110" mass="12105">METRTEKIENMCGGKGHVIIKHILGEKELNGKCGLYAQVTIEPGCTLGYHEHHHESETYYILSGNGIYDDNGVKRPVKAGDVTYTGDDHGHALDNAGDTDLVFMALIIFD</sequence>
<feature type="domain" description="Cupin type-2" evidence="2">
    <location>
        <begin position="39"/>
        <end position="105"/>
    </location>
</feature>
<dbReference type="InterPro" id="IPR013096">
    <property type="entry name" value="Cupin_2"/>
</dbReference>
<dbReference type="AlphaFoldDB" id="A0A7G9WJS2"/>
<organism evidence="3 4">
    <name type="scientific">Caproicibacterium amylolyticum</name>
    <dbReference type="NCBI Taxonomy" id="2766537"/>
    <lineage>
        <taxon>Bacteria</taxon>
        <taxon>Bacillati</taxon>
        <taxon>Bacillota</taxon>
        <taxon>Clostridia</taxon>
        <taxon>Eubacteriales</taxon>
        <taxon>Oscillospiraceae</taxon>
        <taxon>Caproicibacterium</taxon>
    </lineage>
</organism>
<dbReference type="Proteomes" id="UP000516046">
    <property type="component" value="Chromosome"/>
</dbReference>
<evidence type="ECO:0000313" key="4">
    <source>
        <dbReference type="Proteomes" id="UP000516046"/>
    </source>
</evidence>
<accession>A0A7G9WJS2</accession>
<evidence type="ECO:0000259" key="2">
    <source>
        <dbReference type="Pfam" id="PF07883"/>
    </source>
</evidence>
<dbReference type="CDD" id="cd02221">
    <property type="entry name" value="cupin_TM1287-like"/>
    <property type="match status" value="1"/>
</dbReference>
<dbReference type="KEGG" id="caml:H6X83_04720"/>
<evidence type="ECO:0000256" key="1">
    <source>
        <dbReference type="ARBA" id="ARBA00022723"/>
    </source>
</evidence>
<dbReference type="PANTHER" id="PTHR35848:SF6">
    <property type="entry name" value="CUPIN TYPE-2 DOMAIN-CONTAINING PROTEIN"/>
    <property type="match status" value="1"/>
</dbReference>